<dbReference type="InterPro" id="IPR003856">
    <property type="entry name" value="LPS_length_determ_N"/>
</dbReference>
<name>A0ABY7YPH6_9HYPH</name>
<evidence type="ECO:0000256" key="4">
    <source>
        <dbReference type="ARBA" id="ARBA00022989"/>
    </source>
</evidence>
<sequence length="255" mass="27989">MNALSNIDLRFYMWLFVRRLPLFLFVAVVTGAVAIALTLYLPRSYQATAKVLVESPQIPTDMAKSTVPTGAAERFQIIQEDVLSRHSLLALADRFDVYENMAEMTSTDMYDDMLTRTSITPVPVEVPSGGSAATVFHISFKSDQPEAAARLVNDLVATILEKDVELRTARATDTVAFFSRETQRLDDALRSVDSRILAFKNEHINALPDSVDFRRNQQTGSTAAPSGAHPGRSDIEQTAGGYATASVRQCDTGLP</sequence>
<dbReference type="Proteomes" id="UP001220530">
    <property type="component" value="Chromosome"/>
</dbReference>
<dbReference type="Pfam" id="PF02706">
    <property type="entry name" value="Wzz"/>
    <property type="match status" value="1"/>
</dbReference>
<proteinExistence type="predicted"/>
<keyword evidence="10" id="KW-1185">Reference proteome</keyword>
<gene>
    <name evidence="9" type="ORF">PSQ19_01530</name>
</gene>
<evidence type="ECO:0000256" key="1">
    <source>
        <dbReference type="ARBA" id="ARBA00004651"/>
    </source>
</evidence>
<comment type="subcellular location">
    <subcellularLocation>
        <location evidence="1">Cell membrane</location>
        <topology evidence="1">Multi-pass membrane protein</topology>
    </subcellularLocation>
</comment>
<keyword evidence="3 7" id="KW-0812">Transmembrane</keyword>
<accession>A0ABY7YPH6</accession>
<feature type="transmembrane region" description="Helical" evidence="7">
    <location>
        <begin position="20"/>
        <end position="41"/>
    </location>
</feature>
<evidence type="ECO:0000313" key="10">
    <source>
        <dbReference type="Proteomes" id="UP001220530"/>
    </source>
</evidence>
<feature type="region of interest" description="Disordered" evidence="6">
    <location>
        <begin position="217"/>
        <end position="255"/>
    </location>
</feature>
<evidence type="ECO:0000256" key="6">
    <source>
        <dbReference type="SAM" id="MobiDB-lite"/>
    </source>
</evidence>
<protein>
    <submittedName>
        <fullName evidence="9">Wzz/FepE/Etk N-terminal domain-containing protein</fullName>
    </submittedName>
</protein>
<keyword evidence="2" id="KW-1003">Cell membrane</keyword>
<evidence type="ECO:0000256" key="5">
    <source>
        <dbReference type="ARBA" id="ARBA00023136"/>
    </source>
</evidence>
<evidence type="ECO:0000256" key="3">
    <source>
        <dbReference type="ARBA" id="ARBA00022692"/>
    </source>
</evidence>
<dbReference type="InterPro" id="IPR050445">
    <property type="entry name" value="Bact_polysacc_biosynth/exp"/>
</dbReference>
<keyword evidence="4 7" id="KW-1133">Transmembrane helix</keyword>
<keyword evidence="5 7" id="KW-0472">Membrane</keyword>
<evidence type="ECO:0000256" key="2">
    <source>
        <dbReference type="ARBA" id="ARBA00022475"/>
    </source>
</evidence>
<dbReference type="RefSeq" id="WP_282219336.1">
    <property type="nucleotide sequence ID" value="NZ_CP118246.1"/>
</dbReference>
<dbReference type="EMBL" id="CP118246">
    <property type="protein sequence ID" value="WDR02934.1"/>
    <property type="molecule type" value="Genomic_DNA"/>
</dbReference>
<organism evidence="9 10">
    <name type="scientific">Devosia algicola</name>
    <dbReference type="NCBI Taxonomy" id="3026418"/>
    <lineage>
        <taxon>Bacteria</taxon>
        <taxon>Pseudomonadati</taxon>
        <taxon>Pseudomonadota</taxon>
        <taxon>Alphaproteobacteria</taxon>
        <taxon>Hyphomicrobiales</taxon>
        <taxon>Devosiaceae</taxon>
        <taxon>Devosia</taxon>
    </lineage>
</organism>
<reference evidence="9 10" key="1">
    <citation type="submission" date="2023-02" db="EMBL/GenBank/DDBJ databases">
        <title>Devosia algicola sp. nov., isolated from the phycosphere of marine algae.</title>
        <authorList>
            <person name="Kim J.M."/>
            <person name="Lee J.K."/>
            <person name="Choi B.J."/>
            <person name="Bayburt H."/>
            <person name="Jeon C.O."/>
        </authorList>
    </citation>
    <scope>NUCLEOTIDE SEQUENCE [LARGE SCALE GENOMIC DNA]</scope>
    <source>
        <strain evidence="9 10">G20-9</strain>
    </source>
</reference>
<evidence type="ECO:0000313" key="9">
    <source>
        <dbReference type="EMBL" id="WDR02934.1"/>
    </source>
</evidence>
<dbReference type="PANTHER" id="PTHR32309:SF13">
    <property type="entry name" value="FERRIC ENTEROBACTIN TRANSPORT PROTEIN FEPE"/>
    <property type="match status" value="1"/>
</dbReference>
<dbReference type="PANTHER" id="PTHR32309">
    <property type="entry name" value="TYROSINE-PROTEIN KINASE"/>
    <property type="match status" value="1"/>
</dbReference>
<evidence type="ECO:0000256" key="7">
    <source>
        <dbReference type="SAM" id="Phobius"/>
    </source>
</evidence>
<feature type="domain" description="Polysaccharide chain length determinant N-terminal" evidence="8">
    <location>
        <begin position="6"/>
        <end position="58"/>
    </location>
</feature>
<evidence type="ECO:0000259" key="8">
    <source>
        <dbReference type="Pfam" id="PF02706"/>
    </source>
</evidence>